<proteinExistence type="predicted"/>
<dbReference type="EMBL" id="GL876966">
    <property type="protein sequence ID" value="KLU82185.1"/>
    <property type="molecule type" value="Genomic_DNA"/>
</dbReference>
<evidence type="ECO:0000313" key="3">
    <source>
        <dbReference type="EnsemblFungi" id="MAPG_01261T0"/>
    </source>
</evidence>
<accession>A0A0C4DN82</accession>
<dbReference type="Proteomes" id="UP000011715">
    <property type="component" value="Unassembled WGS sequence"/>
</dbReference>
<dbReference type="VEuPathDB" id="FungiDB:MAPG_01261"/>
<reference evidence="2" key="1">
    <citation type="submission" date="2010-05" db="EMBL/GenBank/DDBJ databases">
        <title>The Genome Sequence of Magnaporthe poae strain ATCC 64411.</title>
        <authorList>
            <consortium name="The Broad Institute Genome Sequencing Platform"/>
            <consortium name="Broad Institute Genome Sequencing Center for Infectious Disease"/>
            <person name="Ma L.-J."/>
            <person name="Dead R."/>
            <person name="Young S."/>
            <person name="Zeng Q."/>
            <person name="Koehrsen M."/>
            <person name="Alvarado L."/>
            <person name="Berlin A."/>
            <person name="Chapman S.B."/>
            <person name="Chen Z."/>
            <person name="Freedman E."/>
            <person name="Gellesch M."/>
            <person name="Goldberg J."/>
            <person name="Griggs A."/>
            <person name="Gujja S."/>
            <person name="Heilman E.R."/>
            <person name="Heiman D."/>
            <person name="Hepburn T."/>
            <person name="Howarth C."/>
            <person name="Jen D."/>
            <person name="Larson L."/>
            <person name="Mehta T."/>
            <person name="Neiman D."/>
            <person name="Pearson M."/>
            <person name="Roberts A."/>
            <person name="Saif S."/>
            <person name="Shea T."/>
            <person name="Shenoy N."/>
            <person name="Sisk P."/>
            <person name="Stolte C."/>
            <person name="Sykes S."/>
            <person name="Walk T."/>
            <person name="White J."/>
            <person name="Yandava C."/>
            <person name="Haas B."/>
            <person name="Nusbaum C."/>
            <person name="Birren B."/>
        </authorList>
    </citation>
    <scope>NUCLEOTIDE SEQUENCE</scope>
    <source>
        <strain evidence="2">ATCC 64411</strain>
    </source>
</reference>
<sequence length="267" mass="29073">MDEIAAKPAYDVLKKTEEPQPSHSPPQRSLAPFERLPNELLTFILCAASSTKDVHSMIRASPTLLSAFLSVKRLVLVSVVAGDLGLPLRDAVAVAVFLIPSLFGHYRPMPAVLPCSCYESLPPSPWRRAMTLPDDALYTLVRTHRASPSSSTTSAAASSRPSPASSLWCLIYWGGGRDHLKARYCDTLAPWQCQLLSDAAVFVWELKLECTTQAWQPAGAPRDGKAVAGPRFDRQMAPRAPGPTHGDRGAEILSDARCQDEAQTRRA</sequence>
<dbReference type="AlphaFoldDB" id="A0A0C4DN82"/>
<gene>
    <name evidence="2" type="ORF">MAPG_01261</name>
</gene>
<dbReference type="EnsemblFungi" id="MAPG_01261T0">
    <property type="protein sequence ID" value="MAPG_01261T0"/>
    <property type="gene ID" value="MAPG_01261"/>
</dbReference>
<feature type="region of interest" description="Disordered" evidence="1">
    <location>
        <begin position="1"/>
        <end position="30"/>
    </location>
</feature>
<name>A0A0C4DN82_MAGP6</name>
<reference evidence="3" key="4">
    <citation type="journal article" date="2015" name="G3 (Bethesda)">
        <title>Genome sequences of three phytopathogenic species of the Magnaporthaceae family of fungi.</title>
        <authorList>
            <person name="Okagaki L.H."/>
            <person name="Nunes C.C."/>
            <person name="Sailsbery J."/>
            <person name="Clay B."/>
            <person name="Brown D."/>
            <person name="John T."/>
            <person name="Oh Y."/>
            <person name="Young N."/>
            <person name="Fitzgerald M."/>
            <person name="Haas B.J."/>
            <person name="Zeng Q."/>
            <person name="Young S."/>
            <person name="Adiconis X."/>
            <person name="Fan L."/>
            <person name="Levin J.Z."/>
            <person name="Mitchell T.K."/>
            <person name="Okubara P.A."/>
            <person name="Farman M.L."/>
            <person name="Kohn L.M."/>
            <person name="Birren B."/>
            <person name="Ma L.-J."/>
            <person name="Dean R.A."/>
        </authorList>
    </citation>
    <scope>NUCLEOTIDE SEQUENCE</scope>
    <source>
        <strain evidence="3">ATCC 64411 / 73-15</strain>
    </source>
</reference>
<reference evidence="2" key="3">
    <citation type="submission" date="2011-03" db="EMBL/GenBank/DDBJ databases">
        <title>Annotation of Magnaporthe poae ATCC 64411.</title>
        <authorList>
            <person name="Ma L.-J."/>
            <person name="Dead R."/>
            <person name="Young S.K."/>
            <person name="Zeng Q."/>
            <person name="Gargeya S."/>
            <person name="Fitzgerald M."/>
            <person name="Haas B."/>
            <person name="Abouelleil A."/>
            <person name="Alvarado L."/>
            <person name="Arachchi H.M."/>
            <person name="Berlin A."/>
            <person name="Brown A."/>
            <person name="Chapman S.B."/>
            <person name="Chen Z."/>
            <person name="Dunbar C."/>
            <person name="Freedman E."/>
            <person name="Gearin G."/>
            <person name="Gellesch M."/>
            <person name="Goldberg J."/>
            <person name="Griggs A."/>
            <person name="Gujja S."/>
            <person name="Heiman D."/>
            <person name="Howarth C."/>
            <person name="Larson L."/>
            <person name="Lui A."/>
            <person name="MacDonald P.J.P."/>
            <person name="Mehta T."/>
            <person name="Montmayeur A."/>
            <person name="Murphy C."/>
            <person name="Neiman D."/>
            <person name="Pearson M."/>
            <person name="Priest M."/>
            <person name="Roberts A."/>
            <person name="Saif S."/>
            <person name="Shea T."/>
            <person name="Shenoy N."/>
            <person name="Sisk P."/>
            <person name="Stolte C."/>
            <person name="Sykes S."/>
            <person name="Yandava C."/>
            <person name="Wortman J."/>
            <person name="Nusbaum C."/>
            <person name="Birren B."/>
        </authorList>
    </citation>
    <scope>NUCLEOTIDE SEQUENCE</scope>
    <source>
        <strain evidence="2">ATCC 64411</strain>
    </source>
</reference>
<evidence type="ECO:0000313" key="2">
    <source>
        <dbReference type="EMBL" id="KLU82185.1"/>
    </source>
</evidence>
<reference evidence="3" key="5">
    <citation type="submission" date="2015-06" db="UniProtKB">
        <authorList>
            <consortium name="EnsemblFungi"/>
        </authorList>
    </citation>
    <scope>IDENTIFICATION</scope>
    <source>
        <strain evidence="3">ATCC 64411</strain>
    </source>
</reference>
<dbReference type="OrthoDB" id="5074856at2759"/>
<dbReference type="EMBL" id="ADBL01000294">
    <property type="status" value="NOT_ANNOTATED_CDS"/>
    <property type="molecule type" value="Genomic_DNA"/>
</dbReference>
<evidence type="ECO:0000313" key="4">
    <source>
        <dbReference type="Proteomes" id="UP000011715"/>
    </source>
</evidence>
<feature type="compositionally biased region" description="Basic and acidic residues" evidence="1">
    <location>
        <begin position="257"/>
        <end position="267"/>
    </location>
</feature>
<organism evidence="3 4">
    <name type="scientific">Magnaporthiopsis poae (strain ATCC 64411 / 73-15)</name>
    <name type="common">Kentucky bluegrass fungus</name>
    <name type="synonym">Magnaporthe poae</name>
    <dbReference type="NCBI Taxonomy" id="644358"/>
    <lineage>
        <taxon>Eukaryota</taxon>
        <taxon>Fungi</taxon>
        <taxon>Dikarya</taxon>
        <taxon>Ascomycota</taxon>
        <taxon>Pezizomycotina</taxon>
        <taxon>Sordariomycetes</taxon>
        <taxon>Sordariomycetidae</taxon>
        <taxon>Magnaporthales</taxon>
        <taxon>Magnaporthaceae</taxon>
        <taxon>Magnaporthiopsis</taxon>
    </lineage>
</organism>
<feature type="region of interest" description="Disordered" evidence="1">
    <location>
        <begin position="217"/>
        <end position="267"/>
    </location>
</feature>
<protein>
    <submittedName>
        <fullName evidence="2 3">Uncharacterized protein</fullName>
    </submittedName>
</protein>
<reference evidence="4" key="2">
    <citation type="submission" date="2010-05" db="EMBL/GenBank/DDBJ databases">
        <title>The genome sequence of Magnaporthe poae strain ATCC 64411.</title>
        <authorList>
            <person name="Ma L.-J."/>
            <person name="Dead R."/>
            <person name="Young S."/>
            <person name="Zeng Q."/>
            <person name="Koehrsen M."/>
            <person name="Alvarado L."/>
            <person name="Berlin A."/>
            <person name="Chapman S.B."/>
            <person name="Chen Z."/>
            <person name="Freedman E."/>
            <person name="Gellesch M."/>
            <person name="Goldberg J."/>
            <person name="Griggs A."/>
            <person name="Gujja S."/>
            <person name="Heilman E.R."/>
            <person name="Heiman D."/>
            <person name="Hepburn T."/>
            <person name="Howarth C."/>
            <person name="Jen D."/>
            <person name="Larson L."/>
            <person name="Mehta T."/>
            <person name="Neiman D."/>
            <person name="Pearson M."/>
            <person name="Roberts A."/>
            <person name="Saif S."/>
            <person name="Shea T."/>
            <person name="Shenoy N."/>
            <person name="Sisk P."/>
            <person name="Stolte C."/>
            <person name="Sykes S."/>
            <person name="Walk T."/>
            <person name="White J."/>
            <person name="Yandava C."/>
            <person name="Haas B."/>
            <person name="Nusbaum C."/>
            <person name="Birren B."/>
        </authorList>
    </citation>
    <scope>NUCLEOTIDE SEQUENCE [LARGE SCALE GENOMIC DNA]</scope>
    <source>
        <strain evidence="4">ATCC 64411 / 73-15</strain>
    </source>
</reference>
<keyword evidence="4" id="KW-1185">Reference proteome</keyword>
<evidence type="ECO:0000256" key="1">
    <source>
        <dbReference type="SAM" id="MobiDB-lite"/>
    </source>
</evidence>